<dbReference type="VEuPathDB" id="FungiDB:CH63R_08781"/>
<dbReference type="GeneID" id="28867862"/>
<dbReference type="EMBL" id="LTAN01000006">
    <property type="protein sequence ID" value="OBR07260.1"/>
    <property type="molecule type" value="Genomic_DNA"/>
</dbReference>
<gene>
    <name evidence="2" type="ORF">CH63R_08781</name>
</gene>
<evidence type="ECO:0000256" key="1">
    <source>
        <dbReference type="SAM" id="MobiDB-lite"/>
    </source>
</evidence>
<dbReference type="RefSeq" id="XP_018155778.1">
    <property type="nucleotide sequence ID" value="XM_018303755.1"/>
</dbReference>
<dbReference type="KEGG" id="chig:CH63R_08781"/>
<reference evidence="3" key="1">
    <citation type="journal article" date="2017" name="BMC Genomics">
        <title>Gapless genome assembly of Colletotrichum higginsianum reveals chromosome structure and association of transposable elements with secondary metabolite gene clusters.</title>
        <authorList>
            <person name="Dallery J.-F."/>
            <person name="Lapalu N."/>
            <person name="Zampounis A."/>
            <person name="Pigne S."/>
            <person name="Luyten I."/>
            <person name="Amselem J."/>
            <person name="Wittenberg A.H.J."/>
            <person name="Zhou S."/>
            <person name="de Queiroz M.V."/>
            <person name="Robin G.P."/>
            <person name="Auger A."/>
            <person name="Hainaut M."/>
            <person name="Henrissat B."/>
            <person name="Kim K.-T."/>
            <person name="Lee Y.-H."/>
            <person name="Lespinet O."/>
            <person name="Schwartz D.C."/>
            <person name="Thon M.R."/>
            <person name="O'Connell R.J."/>
        </authorList>
    </citation>
    <scope>NUCLEOTIDE SEQUENCE [LARGE SCALE GENOMIC DNA]</scope>
    <source>
        <strain evidence="3">IMI 349063</strain>
    </source>
</reference>
<dbReference type="AlphaFoldDB" id="A0A1B7Y5F7"/>
<accession>A0A1B7Y5F7</accession>
<proteinExistence type="predicted"/>
<organism evidence="2 3">
    <name type="scientific">Colletotrichum higginsianum (strain IMI 349063)</name>
    <name type="common">Crucifer anthracnose fungus</name>
    <dbReference type="NCBI Taxonomy" id="759273"/>
    <lineage>
        <taxon>Eukaryota</taxon>
        <taxon>Fungi</taxon>
        <taxon>Dikarya</taxon>
        <taxon>Ascomycota</taxon>
        <taxon>Pezizomycotina</taxon>
        <taxon>Sordariomycetes</taxon>
        <taxon>Hypocreomycetidae</taxon>
        <taxon>Glomerellales</taxon>
        <taxon>Glomerellaceae</taxon>
        <taxon>Colletotrichum</taxon>
        <taxon>Colletotrichum destructivum species complex</taxon>
    </lineage>
</organism>
<evidence type="ECO:0000313" key="3">
    <source>
        <dbReference type="Proteomes" id="UP000092177"/>
    </source>
</evidence>
<name>A0A1B7Y5F7_COLHI</name>
<feature type="region of interest" description="Disordered" evidence="1">
    <location>
        <begin position="163"/>
        <end position="193"/>
    </location>
</feature>
<protein>
    <submittedName>
        <fullName evidence="2">Uncharacterized protein</fullName>
    </submittedName>
</protein>
<feature type="region of interest" description="Disordered" evidence="1">
    <location>
        <begin position="223"/>
        <end position="245"/>
    </location>
</feature>
<feature type="region of interest" description="Disordered" evidence="1">
    <location>
        <begin position="262"/>
        <end position="284"/>
    </location>
</feature>
<evidence type="ECO:0000313" key="2">
    <source>
        <dbReference type="EMBL" id="OBR07260.1"/>
    </source>
</evidence>
<dbReference type="Proteomes" id="UP000092177">
    <property type="component" value="Chromosome 6"/>
</dbReference>
<sequence length="307" mass="33667">MLRRHPGNSTTNVAVGRGNRYYSVHSRQLAPPQDACPLCPRDGHCGTVRSQQDLPLPGKYGAGFHLDLPEVLSPKVGGLGCVVLAARSPRALRGEKVRNANVRNEKSLMVGGNERRPRGGESLTQIGTHQKLYKAGFIFNLQVDVGITLGFFLKLTRRTSHLSNLMRSRQTKMPPPPPPRTASGKSSTRDEWPRHVRKALAPQIRIAPIADRVGGLVGRKPHFANPAKMNPPSPSPTSKHCERLGRPDGLIGSVVKRLTSNEKIGGSIPPRGKSRDLMMASRPSHPPTTPWRFYLCRPCWLSGKASH</sequence>
<keyword evidence="3" id="KW-1185">Reference proteome</keyword>
<comment type="caution">
    <text evidence="2">The sequence shown here is derived from an EMBL/GenBank/DDBJ whole genome shotgun (WGS) entry which is preliminary data.</text>
</comment>